<evidence type="ECO:0000313" key="3">
    <source>
        <dbReference type="Proteomes" id="UP000011713"/>
    </source>
</evidence>
<dbReference type="Proteomes" id="UP000011713">
    <property type="component" value="Unassembled WGS sequence"/>
</dbReference>
<reference evidence="3" key="1">
    <citation type="journal article" date="2010" name="Science">
        <title>Signatures of adaptation to obligate biotrophy in the Hyaloperonospora arabidopsidis genome.</title>
        <authorList>
            <person name="Baxter L."/>
            <person name="Tripathy S."/>
            <person name="Ishaque N."/>
            <person name="Boot N."/>
            <person name="Cabral A."/>
            <person name="Kemen E."/>
            <person name="Thines M."/>
            <person name="Ah-Fong A."/>
            <person name="Anderson R."/>
            <person name="Badejoko W."/>
            <person name="Bittner-Eddy P."/>
            <person name="Boore J.L."/>
            <person name="Chibucos M.C."/>
            <person name="Coates M."/>
            <person name="Dehal P."/>
            <person name="Delehaunty K."/>
            <person name="Dong S."/>
            <person name="Downton P."/>
            <person name="Dumas B."/>
            <person name="Fabro G."/>
            <person name="Fronick C."/>
            <person name="Fuerstenberg S.I."/>
            <person name="Fulton L."/>
            <person name="Gaulin E."/>
            <person name="Govers F."/>
            <person name="Hughes L."/>
            <person name="Humphray S."/>
            <person name="Jiang R.H."/>
            <person name="Judelson H."/>
            <person name="Kamoun S."/>
            <person name="Kyung K."/>
            <person name="Meijer H."/>
            <person name="Minx P."/>
            <person name="Morris P."/>
            <person name="Nelson J."/>
            <person name="Phuntumart V."/>
            <person name="Qutob D."/>
            <person name="Rehmany A."/>
            <person name="Rougon-Cardoso A."/>
            <person name="Ryden P."/>
            <person name="Torto-Alalibo T."/>
            <person name="Studholme D."/>
            <person name="Wang Y."/>
            <person name="Win J."/>
            <person name="Wood J."/>
            <person name="Clifton S.W."/>
            <person name="Rogers J."/>
            <person name="Van den Ackerveken G."/>
            <person name="Jones J.D."/>
            <person name="McDowell J.M."/>
            <person name="Beynon J."/>
            <person name="Tyler B.M."/>
        </authorList>
    </citation>
    <scope>NUCLEOTIDE SEQUENCE [LARGE SCALE GENOMIC DNA]</scope>
    <source>
        <strain evidence="3">Emoy2</strain>
    </source>
</reference>
<protein>
    <submittedName>
        <fullName evidence="2">Uncharacterized protein</fullName>
    </submittedName>
</protein>
<keyword evidence="3" id="KW-1185">Reference proteome</keyword>
<accession>M4BDM0</accession>
<name>M4BDM0_HYAAE</name>
<sequence length="83" mass="9477">MIGLEIAQGSELRTYVNSVFNLLSERKVFTSGSTCWSSPSPPSSPSSPYFPSPPPSLQYRRFQHRRLRRARRPYCTAVVTQEQ</sequence>
<dbReference type="InParanoid" id="M4BDM0"/>
<feature type="region of interest" description="Disordered" evidence="1">
    <location>
        <begin position="31"/>
        <end position="55"/>
    </location>
</feature>
<dbReference type="EMBL" id="JH598161">
    <property type="status" value="NOT_ANNOTATED_CDS"/>
    <property type="molecule type" value="Genomic_DNA"/>
</dbReference>
<feature type="compositionally biased region" description="Pro residues" evidence="1">
    <location>
        <begin position="39"/>
        <end position="55"/>
    </location>
</feature>
<dbReference type="HOGENOM" id="CLU_2578955_0_0_1"/>
<evidence type="ECO:0000313" key="2">
    <source>
        <dbReference type="EnsemblProtists" id="HpaP804387"/>
    </source>
</evidence>
<dbReference type="EnsemblProtists" id="HpaT804387">
    <property type="protein sequence ID" value="HpaP804387"/>
    <property type="gene ID" value="HpaG804387"/>
</dbReference>
<reference evidence="2" key="2">
    <citation type="submission" date="2015-06" db="UniProtKB">
        <authorList>
            <consortium name="EnsemblProtists"/>
        </authorList>
    </citation>
    <scope>IDENTIFICATION</scope>
    <source>
        <strain evidence="2">Emoy2</strain>
    </source>
</reference>
<organism evidence="2 3">
    <name type="scientific">Hyaloperonospora arabidopsidis (strain Emoy2)</name>
    <name type="common">Downy mildew agent</name>
    <name type="synonym">Peronospora arabidopsidis</name>
    <dbReference type="NCBI Taxonomy" id="559515"/>
    <lineage>
        <taxon>Eukaryota</taxon>
        <taxon>Sar</taxon>
        <taxon>Stramenopiles</taxon>
        <taxon>Oomycota</taxon>
        <taxon>Peronosporomycetes</taxon>
        <taxon>Peronosporales</taxon>
        <taxon>Peronosporaceae</taxon>
        <taxon>Hyaloperonospora</taxon>
    </lineage>
</organism>
<evidence type="ECO:0000256" key="1">
    <source>
        <dbReference type="SAM" id="MobiDB-lite"/>
    </source>
</evidence>
<dbReference type="AlphaFoldDB" id="M4BDM0"/>
<dbReference type="VEuPathDB" id="FungiDB:HpaG804387"/>
<proteinExistence type="predicted"/>